<dbReference type="Pfam" id="PF20703">
    <property type="entry name" value="nSTAND1"/>
    <property type="match status" value="2"/>
</dbReference>
<evidence type="ECO:0000313" key="3">
    <source>
        <dbReference type="EMBL" id="TDV48732.1"/>
    </source>
</evidence>
<dbReference type="Proteomes" id="UP000294927">
    <property type="component" value="Unassembled WGS sequence"/>
</dbReference>
<evidence type="ECO:0000313" key="4">
    <source>
        <dbReference type="Proteomes" id="UP000294927"/>
    </source>
</evidence>
<evidence type="ECO:0000259" key="2">
    <source>
        <dbReference type="Pfam" id="PF20703"/>
    </source>
</evidence>
<dbReference type="Gene3D" id="2.130.10.130">
    <property type="entry name" value="Integrin alpha, N-terminal"/>
    <property type="match status" value="1"/>
</dbReference>
<dbReference type="InterPro" id="IPR013517">
    <property type="entry name" value="FG-GAP"/>
</dbReference>
<reference evidence="3 4" key="1">
    <citation type="submission" date="2019-03" db="EMBL/GenBank/DDBJ databases">
        <title>Genomic Encyclopedia of Archaeal and Bacterial Type Strains, Phase II (KMG-II): from individual species to whole genera.</title>
        <authorList>
            <person name="Goeker M."/>
        </authorList>
    </citation>
    <scope>NUCLEOTIDE SEQUENCE [LARGE SCALE GENOMIC DNA]</scope>
    <source>
        <strain evidence="3 4">DSM 45499</strain>
    </source>
</reference>
<dbReference type="RefSeq" id="WP_133904781.1">
    <property type="nucleotide sequence ID" value="NZ_SOCP01000008.1"/>
</dbReference>
<name>A0A4R7VHD0_9PSEU</name>
<keyword evidence="4" id="KW-1185">Reference proteome</keyword>
<dbReference type="InterPro" id="IPR027417">
    <property type="entry name" value="P-loop_NTPase"/>
</dbReference>
<dbReference type="SUPFAM" id="SSF69318">
    <property type="entry name" value="Integrin alpha N-terminal domain"/>
    <property type="match status" value="1"/>
</dbReference>
<keyword evidence="1" id="KW-0732">Signal</keyword>
<accession>A0A4R7VHD0</accession>
<dbReference type="Pfam" id="PF13517">
    <property type="entry name" value="FG-GAP_3"/>
    <property type="match status" value="1"/>
</dbReference>
<dbReference type="PANTHER" id="PTHR44103:SF1">
    <property type="entry name" value="PROPROTEIN CONVERTASE P"/>
    <property type="match status" value="1"/>
</dbReference>
<dbReference type="PANTHER" id="PTHR44103">
    <property type="entry name" value="PROPROTEIN CONVERTASE P"/>
    <property type="match status" value="1"/>
</dbReference>
<dbReference type="InterPro" id="IPR049052">
    <property type="entry name" value="nSTAND1"/>
</dbReference>
<comment type="caution">
    <text evidence="3">The sequence shown here is derived from an EMBL/GenBank/DDBJ whole genome shotgun (WGS) entry which is preliminary data.</text>
</comment>
<organism evidence="3 4">
    <name type="scientific">Actinophytocola oryzae</name>
    <dbReference type="NCBI Taxonomy" id="502181"/>
    <lineage>
        <taxon>Bacteria</taxon>
        <taxon>Bacillati</taxon>
        <taxon>Actinomycetota</taxon>
        <taxon>Actinomycetes</taxon>
        <taxon>Pseudonocardiales</taxon>
        <taxon>Pseudonocardiaceae</taxon>
    </lineage>
</organism>
<dbReference type="SUPFAM" id="SSF52540">
    <property type="entry name" value="P-loop containing nucleoside triphosphate hydrolases"/>
    <property type="match status" value="1"/>
</dbReference>
<protein>
    <submittedName>
        <fullName evidence="3">VCBS repeat protein</fullName>
    </submittedName>
</protein>
<proteinExistence type="predicted"/>
<dbReference type="AlphaFoldDB" id="A0A4R7VHD0"/>
<dbReference type="InterPro" id="IPR028994">
    <property type="entry name" value="Integrin_alpha_N"/>
</dbReference>
<sequence>MPRPERPLDPDSGVVARFAFELRQLRARAGNPPYRTLARHAHYSSATLAKAADGSRLPSLAVTLAYVRGCGGNEAYWADRWHAVAAELIPRSVAAENEPVGAERSPYPGAAAFTPADAERFGGRAQVATELAEVVGRHRFAALVGPSGYGKSSLLNAALPALVPTGTVLTTTPRDAPDLAVEGDVLLVVDQFEEVFLREEPDRTRYIDSLLAAVRRPGSRLRVVLGIRSDVRARCTEHPELAEALRVGLVVLPPIGVEDLHEAITRPAVRSGYTLESALVSHLVGEAVGAPGALPLLGIALRDAWRRRKGNVLTLAAHQMSGGLPGVAAAVAEEAWAGMPHDCRDRAREVLLRLVAVHEGVGVGARLARHDEFDDDPVTGLTLRTLVETRVVVLDEDGVRLAHHALVESWPRLAGWVAEDGAGLAIHRQLTEAAKAWVALDREPAALYLGTRLATARRWAEANAASLTALEREFLQAVGRPRDRPGLRRRTLVRWPVAVAAVALVVSTAGLLAARPDPQPRASVPSGPARADVVTIAGNVLVRPFVTGFPALKPGAPLAANPDGPMPTPDRIRFADLTGDGRDELVTINYDGTITAWENEGTFPHRGWGSFGEIGREWYGDPAAIHLADVTGDGLADLVGVDTSEDDTLFVWTNNGEFTGWPWADPISLGTGRVNITRVRLADLTGDGRADLVTVTDTGELLLSRNTGALPGWPWADPVSVGETTGGDLSDLRFADLDGDRYADLVTVGADGSLTARRNTRDLAWGTPVAVTVFNGGTVYLAQVTD</sequence>
<dbReference type="OrthoDB" id="192618at2"/>
<dbReference type="EMBL" id="SOCP01000008">
    <property type="protein sequence ID" value="TDV48732.1"/>
    <property type="molecule type" value="Genomic_DNA"/>
</dbReference>
<evidence type="ECO:0000256" key="1">
    <source>
        <dbReference type="ARBA" id="ARBA00022729"/>
    </source>
</evidence>
<feature type="domain" description="Novel STAND NTPase 1" evidence="2">
    <location>
        <begin position="106"/>
        <end position="161"/>
    </location>
</feature>
<feature type="domain" description="Novel STAND NTPase 1" evidence="2">
    <location>
        <begin position="180"/>
        <end position="444"/>
    </location>
</feature>
<gene>
    <name evidence="3" type="ORF">CLV71_10892</name>
</gene>